<organism evidence="2 3">
    <name type="scientific">Linum tenue</name>
    <dbReference type="NCBI Taxonomy" id="586396"/>
    <lineage>
        <taxon>Eukaryota</taxon>
        <taxon>Viridiplantae</taxon>
        <taxon>Streptophyta</taxon>
        <taxon>Embryophyta</taxon>
        <taxon>Tracheophyta</taxon>
        <taxon>Spermatophyta</taxon>
        <taxon>Magnoliopsida</taxon>
        <taxon>eudicotyledons</taxon>
        <taxon>Gunneridae</taxon>
        <taxon>Pentapetalae</taxon>
        <taxon>rosids</taxon>
        <taxon>fabids</taxon>
        <taxon>Malpighiales</taxon>
        <taxon>Linaceae</taxon>
        <taxon>Linum</taxon>
    </lineage>
</organism>
<protein>
    <submittedName>
        <fullName evidence="2">Uncharacterized protein</fullName>
    </submittedName>
</protein>
<feature type="transmembrane region" description="Helical" evidence="1">
    <location>
        <begin position="278"/>
        <end position="303"/>
    </location>
</feature>
<accession>A0AAV0JNF2</accession>
<sequence length="305" mass="34057">MAAATNANANSATSSFSLKLIIDKKEKRVLCAEAGKDFVDFLFNFLAMPVGAIAMLVTDDRKEDPTKQTTGSNNEIPGCVTELYDSTRNMNVSFFQNADRKAFLASWLHPETKFPKVPLLPFPPRRSSIRSLYKCAEAACNVHGDNYYAVRPGGCQCRYIDDFIDAQGWPFREADFVKDVVTYMVMDDLTVTPVESMMSGLSLLAKFNIKDVGVVEQRVVQVGTKEGVELLRAFMHTKSALTTVFLGKKETIVNKAYNWVKGYSLLDKLSFVIRCIRIALWLCFLGIGLIGTLFVCLGFIFWLSA</sequence>
<proteinExistence type="predicted"/>
<evidence type="ECO:0000313" key="2">
    <source>
        <dbReference type="EMBL" id="CAI0411441.1"/>
    </source>
</evidence>
<evidence type="ECO:0000256" key="1">
    <source>
        <dbReference type="SAM" id="Phobius"/>
    </source>
</evidence>
<comment type="caution">
    <text evidence="2">The sequence shown here is derived from an EMBL/GenBank/DDBJ whole genome shotgun (WGS) entry which is preliminary data.</text>
</comment>
<dbReference type="PANTHER" id="PTHR33103:SF19">
    <property type="entry name" value="OS09G0544700 PROTEIN"/>
    <property type="match status" value="1"/>
</dbReference>
<reference evidence="2" key="1">
    <citation type="submission" date="2022-08" db="EMBL/GenBank/DDBJ databases">
        <authorList>
            <person name="Gutierrez-Valencia J."/>
        </authorList>
    </citation>
    <scope>NUCLEOTIDE SEQUENCE</scope>
</reference>
<dbReference type="AlphaFoldDB" id="A0AAV0JNF2"/>
<evidence type="ECO:0000313" key="3">
    <source>
        <dbReference type="Proteomes" id="UP001154282"/>
    </source>
</evidence>
<dbReference type="EMBL" id="CAMGYJ010000005">
    <property type="protein sequence ID" value="CAI0411441.1"/>
    <property type="molecule type" value="Genomic_DNA"/>
</dbReference>
<dbReference type="Proteomes" id="UP001154282">
    <property type="component" value="Unassembled WGS sequence"/>
</dbReference>
<keyword evidence="1" id="KW-0812">Transmembrane</keyword>
<dbReference type="PANTHER" id="PTHR33103">
    <property type="entry name" value="OS01G0153900 PROTEIN"/>
    <property type="match status" value="1"/>
</dbReference>
<keyword evidence="1" id="KW-1133">Transmembrane helix</keyword>
<dbReference type="InterPro" id="IPR007750">
    <property type="entry name" value="DUF674"/>
</dbReference>
<gene>
    <name evidence="2" type="ORF">LITE_LOCUS15169</name>
</gene>
<keyword evidence="3" id="KW-1185">Reference proteome</keyword>
<name>A0AAV0JNF2_9ROSI</name>
<keyword evidence="1" id="KW-0472">Membrane</keyword>
<dbReference type="Pfam" id="PF05056">
    <property type="entry name" value="DUF674"/>
    <property type="match status" value="1"/>
</dbReference>